<dbReference type="SUPFAM" id="SSF51430">
    <property type="entry name" value="NAD(P)-linked oxidoreductase"/>
    <property type="match status" value="1"/>
</dbReference>
<dbReference type="GO" id="GO:0016491">
    <property type="term" value="F:oxidoreductase activity"/>
    <property type="evidence" value="ECO:0007669"/>
    <property type="project" value="UniProtKB-KW"/>
</dbReference>
<keyword evidence="4" id="KW-1185">Reference proteome</keyword>
<evidence type="ECO:0000313" key="4">
    <source>
        <dbReference type="Proteomes" id="UP000319852"/>
    </source>
</evidence>
<dbReference type="Pfam" id="PF00248">
    <property type="entry name" value="Aldo_ket_red"/>
    <property type="match status" value="1"/>
</dbReference>
<dbReference type="GO" id="GO:0005737">
    <property type="term" value="C:cytoplasm"/>
    <property type="evidence" value="ECO:0007669"/>
    <property type="project" value="TreeGrafter"/>
</dbReference>
<evidence type="ECO:0000259" key="2">
    <source>
        <dbReference type="Pfam" id="PF00248"/>
    </source>
</evidence>
<protein>
    <submittedName>
        <fullName evidence="3">General stress protein 69</fullName>
        <ecNumber evidence="3">1.1.1.-</ecNumber>
    </submittedName>
</protein>
<organism evidence="3 4">
    <name type="scientific">Adhaeretor mobilis</name>
    <dbReference type="NCBI Taxonomy" id="1930276"/>
    <lineage>
        <taxon>Bacteria</taxon>
        <taxon>Pseudomonadati</taxon>
        <taxon>Planctomycetota</taxon>
        <taxon>Planctomycetia</taxon>
        <taxon>Pirellulales</taxon>
        <taxon>Lacipirellulaceae</taxon>
        <taxon>Adhaeretor</taxon>
    </lineage>
</organism>
<evidence type="ECO:0000313" key="3">
    <source>
        <dbReference type="EMBL" id="QDS98725.1"/>
    </source>
</evidence>
<dbReference type="PANTHER" id="PTHR43625">
    <property type="entry name" value="AFLATOXIN B1 ALDEHYDE REDUCTASE"/>
    <property type="match status" value="1"/>
</dbReference>
<dbReference type="EC" id="1.1.1.-" evidence="3"/>
<dbReference type="InterPro" id="IPR050791">
    <property type="entry name" value="Aldo-Keto_reductase"/>
</dbReference>
<proteinExistence type="predicted"/>
<dbReference type="CDD" id="cd19084">
    <property type="entry name" value="AKR_AKR11B1-like"/>
    <property type="match status" value="1"/>
</dbReference>
<dbReference type="PANTHER" id="PTHR43625:SF40">
    <property type="entry name" value="ALDO-KETO REDUCTASE YAKC [NADP(+)]"/>
    <property type="match status" value="1"/>
</dbReference>
<reference evidence="3 4" key="1">
    <citation type="submission" date="2019-02" db="EMBL/GenBank/DDBJ databases">
        <title>Deep-cultivation of Planctomycetes and their phenomic and genomic characterization uncovers novel biology.</title>
        <authorList>
            <person name="Wiegand S."/>
            <person name="Jogler M."/>
            <person name="Boedeker C."/>
            <person name="Pinto D."/>
            <person name="Vollmers J."/>
            <person name="Rivas-Marin E."/>
            <person name="Kohn T."/>
            <person name="Peeters S.H."/>
            <person name="Heuer A."/>
            <person name="Rast P."/>
            <person name="Oberbeckmann S."/>
            <person name="Bunk B."/>
            <person name="Jeske O."/>
            <person name="Meyerdierks A."/>
            <person name="Storesund J.E."/>
            <person name="Kallscheuer N."/>
            <person name="Luecker S."/>
            <person name="Lage O.M."/>
            <person name="Pohl T."/>
            <person name="Merkel B.J."/>
            <person name="Hornburger P."/>
            <person name="Mueller R.-W."/>
            <person name="Bruemmer F."/>
            <person name="Labrenz M."/>
            <person name="Spormann A.M."/>
            <person name="Op den Camp H."/>
            <person name="Overmann J."/>
            <person name="Amann R."/>
            <person name="Jetten M.S.M."/>
            <person name="Mascher T."/>
            <person name="Medema M.H."/>
            <person name="Devos D.P."/>
            <person name="Kaster A.-K."/>
            <person name="Ovreas L."/>
            <person name="Rohde M."/>
            <person name="Galperin M.Y."/>
            <person name="Jogler C."/>
        </authorList>
    </citation>
    <scope>NUCLEOTIDE SEQUENCE [LARGE SCALE GENOMIC DNA]</scope>
    <source>
        <strain evidence="3 4">HG15A2</strain>
    </source>
</reference>
<dbReference type="Proteomes" id="UP000319852">
    <property type="component" value="Chromosome"/>
</dbReference>
<keyword evidence="1 3" id="KW-0560">Oxidoreductase</keyword>
<dbReference type="InterPro" id="IPR036812">
    <property type="entry name" value="NAD(P)_OxRdtase_dom_sf"/>
</dbReference>
<feature type="domain" description="NADP-dependent oxidoreductase" evidence="2">
    <location>
        <begin position="50"/>
        <end position="347"/>
    </location>
</feature>
<dbReference type="KEGG" id="amob:HG15A2_20080"/>
<dbReference type="EMBL" id="CP036263">
    <property type="protein sequence ID" value="QDS98725.1"/>
    <property type="molecule type" value="Genomic_DNA"/>
</dbReference>
<evidence type="ECO:0000256" key="1">
    <source>
        <dbReference type="ARBA" id="ARBA00023002"/>
    </source>
</evidence>
<sequence>MAAETGDARLRGHYAFGMNKPTEAAPSELMKVDTPELRPLGGSGVEITPVSLGCWPIAGVSTLGVNDKDSLATVQQALASGINHLDTAYCYGAAGESENLIRKALNLSSGSDRGNLTIATKGGIHYDASGSQAQDARPKTLLSECDESLQRLGVDQVELYYLHSPDPEVPIEESAGAIAELVESGKSRSAGASNCTLDELQAFHAVCPLSAVQLPYNMLQRDIEKKTLPWCQENNIAVAVYWPLMKGLLAGKLPEDGQLSEGDSRLKYPMYQGEELEKNQAFLRQLREIAEDADKTVAQLVVNWTMRQAGITTVLCGAKRAWQIEETAGAMGWSLTEKQESDIAEALEARGLAEAKRRFE</sequence>
<dbReference type="Gene3D" id="3.20.20.100">
    <property type="entry name" value="NADP-dependent oxidoreductase domain"/>
    <property type="match status" value="1"/>
</dbReference>
<gene>
    <name evidence="3" type="primary">yhdN_1</name>
    <name evidence="3" type="ORF">HG15A2_20080</name>
</gene>
<dbReference type="AlphaFoldDB" id="A0A517MV27"/>
<accession>A0A517MV27</accession>
<dbReference type="InterPro" id="IPR023210">
    <property type="entry name" value="NADP_OxRdtase_dom"/>
</dbReference>
<name>A0A517MV27_9BACT</name>